<dbReference type="Pfam" id="PF13628">
    <property type="entry name" value="DUF4142"/>
    <property type="match status" value="1"/>
</dbReference>
<reference evidence="4" key="1">
    <citation type="journal article" date="2019" name="Int. J. Syst. Evol. Microbiol.">
        <title>The Global Catalogue of Microorganisms (GCM) 10K type strain sequencing project: providing services to taxonomists for standard genome sequencing and annotation.</title>
        <authorList>
            <consortium name="The Broad Institute Genomics Platform"/>
            <consortium name="The Broad Institute Genome Sequencing Center for Infectious Disease"/>
            <person name="Wu L."/>
            <person name="Ma J."/>
        </authorList>
    </citation>
    <scope>NUCLEOTIDE SEQUENCE [LARGE SCALE GENOMIC DNA]</scope>
    <source>
        <strain evidence="4">KCTC 52231</strain>
    </source>
</reference>
<proteinExistence type="predicted"/>
<dbReference type="RefSeq" id="WP_182308062.1">
    <property type="nucleotide sequence ID" value="NZ_CP059897.1"/>
</dbReference>
<keyword evidence="4" id="KW-1185">Reference proteome</keyword>
<dbReference type="PANTHER" id="PTHR38593:SF1">
    <property type="entry name" value="BLR2558 PROTEIN"/>
    <property type="match status" value="1"/>
</dbReference>
<feature type="signal peptide" evidence="1">
    <location>
        <begin position="1"/>
        <end position="19"/>
    </location>
</feature>
<feature type="chain" id="PRO_5045337169" evidence="1">
    <location>
        <begin position="20"/>
        <end position="165"/>
    </location>
</feature>
<evidence type="ECO:0000256" key="1">
    <source>
        <dbReference type="SAM" id="SignalP"/>
    </source>
</evidence>
<comment type="caution">
    <text evidence="3">The sequence shown here is derived from an EMBL/GenBank/DDBJ whole genome shotgun (WGS) entry which is preliminary data.</text>
</comment>
<dbReference type="PANTHER" id="PTHR38593">
    <property type="entry name" value="BLR2558 PROTEIN"/>
    <property type="match status" value="1"/>
</dbReference>
<evidence type="ECO:0000259" key="2">
    <source>
        <dbReference type="Pfam" id="PF13628"/>
    </source>
</evidence>
<accession>A0ABV7I6Z3</accession>
<name>A0ABV7I6Z3_9HYPH</name>
<keyword evidence="1" id="KW-0732">Signal</keyword>
<sequence>MKTPTLIFALLLCGNAALAQDNTVEQSTETFVSKAATANLFEVEAGKLALQRGKDPKAQEFAQQMVTDHQAAGSKLQEVATADGVTLPQELDDEHKKKLDALKTASDADFDQAYLSTQLTGHQQTVALFDDYAQHGPKGEVRDTAEALLPTLRMHLSHIEELTDK</sequence>
<feature type="domain" description="DUF4142" evidence="2">
    <location>
        <begin position="27"/>
        <end position="162"/>
    </location>
</feature>
<organism evidence="3 4">
    <name type="scientific">Ciceribacter thiooxidans</name>
    <dbReference type="NCBI Taxonomy" id="1969821"/>
    <lineage>
        <taxon>Bacteria</taxon>
        <taxon>Pseudomonadati</taxon>
        <taxon>Pseudomonadota</taxon>
        <taxon>Alphaproteobacteria</taxon>
        <taxon>Hyphomicrobiales</taxon>
        <taxon>Rhizobiaceae</taxon>
        <taxon>Ciceribacter</taxon>
    </lineage>
</organism>
<dbReference type="Proteomes" id="UP001595647">
    <property type="component" value="Unassembled WGS sequence"/>
</dbReference>
<dbReference type="InterPro" id="IPR012347">
    <property type="entry name" value="Ferritin-like"/>
</dbReference>
<dbReference type="InterPro" id="IPR025419">
    <property type="entry name" value="DUF4142"/>
</dbReference>
<dbReference type="Gene3D" id="1.20.1260.10">
    <property type="match status" value="1"/>
</dbReference>
<dbReference type="EMBL" id="JBHRTG010000019">
    <property type="protein sequence ID" value="MFC3165446.1"/>
    <property type="molecule type" value="Genomic_DNA"/>
</dbReference>
<evidence type="ECO:0000313" key="4">
    <source>
        <dbReference type="Proteomes" id="UP001595647"/>
    </source>
</evidence>
<evidence type="ECO:0000313" key="3">
    <source>
        <dbReference type="EMBL" id="MFC3165446.1"/>
    </source>
</evidence>
<protein>
    <submittedName>
        <fullName evidence="3">DUF4142 domain-containing protein</fullName>
    </submittedName>
</protein>
<gene>
    <name evidence="3" type="ORF">ACFOHV_19375</name>
</gene>